<evidence type="ECO:0008006" key="15">
    <source>
        <dbReference type="Google" id="ProtNLM"/>
    </source>
</evidence>
<evidence type="ECO:0000256" key="5">
    <source>
        <dbReference type="ARBA" id="ARBA00022692"/>
    </source>
</evidence>
<dbReference type="AlphaFoldDB" id="A0A0F9MKI4"/>
<comment type="similarity">
    <text evidence="2">Belongs to the TMEM175 family.</text>
</comment>
<comment type="caution">
    <text evidence="14">The sequence shown here is derived from an EMBL/GenBank/DDBJ whole genome shotgun (WGS) entry which is preliminary data.</text>
</comment>
<evidence type="ECO:0000256" key="2">
    <source>
        <dbReference type="ARBA" id="ARBA00006920"/>
    </source>
</evidence>
<evidence type="ECO:0000256" key="4">
    <source>
        <dbReference type="ARBA" id="ARBA00022538"/>
    </source>
</evidence>
<keyword evidence="10 13" id="KW-0472">Membrane</keyword>
<name>A0A0F9MKI4_9ZZZZ</name>
<evidence type="ECO:0000256" key="9">
    <source>
        <dbReference type="ARBA" id="ARBA00023065"/>
    </source>
</evidence>
<proteinExistence type="inferred from homology"/>
<sequence>MTTNRLEGFSDGVIAIIITIMVLELEVQDGDGFEDLKPIIPTFMSYLLSFIYVGIYWNNHHHMWQIVNRVNGKILWANLHLLFWLSLFPFTTAWMGANNFSSTPVAVYGFALLMASVAWAVLIRFVIHAEGPESKIAHAYKKEFKIKTTIIIYAVAIAISFFLPIASCFCYILAAMIWFIPDKRVEKEHEKF</sequence>
<comment type="catalytic activity">
    <reaction evidence="12">
        <text>K(+)(in) = K(+)(out)</text>
        <dbReference type="Rhea" id="RHEA:29463"/>
        <dbReference type="ChEBI" id="CHEBI:29103"/>
    </reaction>
</comment>
<dbReference type="EMBL" id="LAZR01009942">
    <property type="protein sequence ID" value="KKM69727.1"/>
    <property type="molecule type" value="Genomic_DNA"/>
</dbReference>
<feature type="transmembrane region" description="Helical" evidence="13">
    <location>
        <begin position="9"/>
        <end position="27"/>
    </location>
</feature>
<evidence type="ECO:0000256" key="8">
    <source>
        <dbReference type="ARBA" id="ARBA00022989"/>
    </source>
</evidence>
<dbReference type="GO" id="GO:0015252">
    <property type="term" value="F:proton channel activity"/>
    <property type="evidence" value="ECO:0007669"/>
    <property type="project" value="InterPro"/>
</dbReference>
<keyword evidence="5 13" id="KW-0812">Transmembrane</keyword>
<dbReference type="GO" id="GO:0016020">
    <property type="term" value="C:membrane"/>
    <property type="evidence" value="ECO:0007669"/>
    <property type="project" value="UniProtKB-SubCell"/>
</dbReference>
<evidence type="ECO:0000256" key="11">
    <source>
        <dbReference type="ARBA" id="ARBA00023303"/>
    </source>
</evidence>
<evidence type="ECO:0000256" key="10">
    <source>
        <dbReference type="ARBA" id="ARBA00023136"/>
    </source>
</evidence>
<keyword evidence="6" id="KW-0631">Potassium channel</keyword>
<evidence type="ECO:0000313" key="14">
    <source>
        <dbReference type="EMBL" id="KKM69727.1"/>
    </source>
</evidence>
<accession>A0A0F9MKI4</accession>
<keyword evidence="7" id="KW-0630">Potassium</keyword>
<keyword evidence="9" id="KW-0406">Ion transport</keyword>
<gene>
    <name evidence="14" type="ORF">LCGC14_1447880</name>
</gene>
<evidence type="ECO:0000256" key="6">
    <source>
        <dbReference type="ARBA" id="ARBA00022826"/>
    </source>
</evidence>
<feature type="transmembrane region" description="Helical" evidence="13">
    <location>
        <begin position="39"/>
        <end position="57"/>
    </location>
</feature>
<comment type="subcellular location">
    <subcellularLocation>
        <location evidence="1">Membrane</location>
        <topology evidence="1">Multi-pass membrane protein</topology>
    </subcellularLocation>
</comment>
<keyword evidence="3" id="KW-0813">Transport</keyword>
<keyword evidence="11" id="KW-0407">Ion channel</keyword>
<organism evidence="14">
    <name type="scientific">marine sediment metagenome</name>
    <dbReference type="NCBI Taxonomy" id="412755"/>
    <lineage>
        <taxon>unclassified sequences</taxon>
        <taxon>metagenomes</taxon>
        <taxon>ecological metagenomes</taxon>
    </lineage>
</organism>
<evidence type="ECO:0000256" key="3">
    <source>
        <dbReference type="ARBA" id="ARBA00022448"/>
    </source>
</evidence>
<keyword evidence="8 13" id="KW-1133">Transmembrane helix</keyword>
<reference evidence="14" key="1">
    <citation type="journal article" date="2015" name="Nature">
        <title>Complex archaea that bridge the gap between prokaryotes and eukaryotes.</title>
        <authorList>
            <person name="Spang A."/>
            <person name="Saw J.H."/>
            <person name="Jorgensen S.L."/>
            <person name="Zaremba-Niedzwiedzka K."/>
            <person name="Martijn J."/>
            <person name="Lind A.E."/>
            <person name="van Eijk R."/>
            <person name="Schleper C."/>
            <person name="Guy L."/>
            <person name="Ettema T.J."/>
        </authorList>
    </citation>
    <scope>NUCLEOTIDE SEQUENCE</scope>
</reference>
<feature type="transmembrane region" description="Helical" evidence="13">
    <location>
        <begin position="77"/>
        <end position="95"/>
    </location>
</feature>
<dbReference type="Pfam" id="PF06736">
    <property type="entry name" value="TMEM175"/>
    <property type="match status" value="1"/>
</dbReference>
<dbReference type="GO" id="GO:0005267">
    <property type="term" value="F:potassium channel activity"/>
    <property type="evidence" value="ECO:0007669"/>
    <property type="project" value="UniProtKB-KW"/>
</dbReference>
<dbReference type="PANTHER" id="PTHR31462:SF5">
    <property type="entry name" value="ENDOSOMAL_LYSOSOMAL PROTON CHANNEL TMEM175"/>
    <property type="match status" value="1"/>
</dbReference>
<evidence type="ECO:0000256" key="1">
    <source>
        <dbReference type="ARBA" id="ARBA00004141"/>
    </source>
</evidence>
<feature type="transmembrane region" description="Helical" evidence="13">
    <location>
        <begin position="150"/>
        <end position="180"/>
    </location>
</feature>
<dbReference type="PANTHER" id="PTHR31462">
    <property type="entry name" value="ENDOSOMAL/LYSOSOMAL POTASSIUM CHANNEL TMEM175"/>
    <property type="match status" value="1"/>
</dbReference>
<feature type="transmembrane region" description="Helical" evidence="13">
    <location>
        <begin position="107"/>
        <end position="129"/>
    </location>
</feature>
<dbReference type="InterPro" id="IPR010617">
    <property type="entry name" value="TMEM175-like"/>
</dbReference>
<evidence type="ECO:0000256" key="12">
    <source>
        <dbReference type="ARBA" id="ARBA00034430"/>
    </source>
</evidence>
<protein>
    <recommendedName>
        <fullName evidence="15">DUF1211 domain-containing protein</fullName>
    </recommendedName>
</protein>
<evidence type="ECO:0000256" key="13">
    <source>
        <dbReference type="SAM" id="Phobius"/>
    </source>
</evidence>
<keyword evidence="4" id="KW-0633">Potassium transport</keyword>
<evidence type="ECO:0000256" key="7">
    <source>
        <dbReference type="ARBA" id="ARBA00022958"/>
    </source>
</evidence>